<geneLocation type="plasmid" evidence="2 3">
    <name>4</name>
</geneLocation>
<keyword evidence="2" id="KW-0378">Hydrolase</keyword>
<dbReference type="InterPro" id="IPR050312">
    <property type="entry name" value="IolE/XylAMocC-like"/>
</dbReference>
<dbReference type="RefSeq" id="WP_124105588.1">
    <property type="nucleotide sequence ID" value="NZ_LR027520.1"/>
</dbReference>
<organism evidence="2 3">
    <name type="scientific">Thermus thermophilus</name>
    <dbReference type="NCBI Taxonomy" id="274"/>
    <lineage>
        <taxon>Bacteria</taxon>
        <taxon>Thermotogati</taxon>
        <taxon>Deinococcota</taxon>
        <taxon>Deinococci</taxon>
        <taxon>Thermales</taxon>
        <taxon>Thermaceae</taxon>
        <taxon>Thermus</taxon>
    </lineage>
</organism>
<dbReference type="Gene3D" id="3.20.20.150">
    <property type="entry name" value="Divalent-metal-dependent TIM barrel enzymes"/>
    <property type="match status" value="1"/>
</dbReference>
<dbReference type="EMBL" id="LR027520">
    <property type="protein sequence ID" value="VCU54644.1"/>
    <property type="molecule type" value="Genomic_DNA"/>
</dbReference>
<dbReference type="InterPro" id="IPR036237">
    <property type="entry name" value="Xyl_isomerase-like_sf"/>
</dbReference>
<evidence type="ECO:0000313" key="2">
    <source>
        <dbReference type="EMBL" id="VCU54644.1"/>
    </source>
</evidence>
<accession>A0A3P4AVY7</accession>
<keyword evidence="2" id="KW-0614">Plasmid</keyword>
<dbReference type="Proteomes" id="UP000279841">
    <property type="component" value="Plasmid 4"/>
</dbReference>
<dbReference type="SUPFAM" id="SSF51658">
    <property type="entry name" value="Xylose isomerase-like"/>
    <property type="match status" value="1"/>
</dbReference>
<dbReference type="AlphaFoldDB" id="A0A3P4AVY7"/>
<dbReference type="GO" id="GO:0004519">
    <property type="term" value="F:endonuclease activity"/>
    <property type="evidence" value="ECO:0007669"/>
    <property type="project" value="UniProtKB-KW"/>
</dbReference>
<protein>
    <submittedName>
        <fullName evidence="2">Endonuclease 4</fullName>
    </submittedName>
</protein>
<reference evidence="2 3" key="1">
    <citation type="submission" date="2018-10" db="EMBL/GenBank/DDBJ databases">
        <authorList>
            <person name="Peiro R."/>
            <person name="Begona"/>
            <person name="Cbmso G."/>
            <person name="Lopez M."/>
            <person name="Gonzalez S."/>
            <person name="Sacristan E."/>
            <person name="Castillo E."/>
        </authorList>
    </citation>
    <scope>NUCLEOTIDE SEQUENCE [LARGE SCALE GENOMIC DNA]</scope>
    <source>
        <strain evidence="2">TTHNAR1</strain>
        <plasmid evidence="3">4</plasmid>
    </source>
</reference>
<gene>
    <name evidence="2" type="primary">nfo_2</name>
    <name evidence="2" type="ORF">TTHNP4_00052</name>
</gene>
<keyword evidence="2" id="KW-0540">Nuclease</keyword>
<name>A0A3P4AVY7_THETH</name>
<dbReference type="InterPro" id="IPR013022">
    <property type="entry name" value="Xyl_isomerase-like_TIM-brl"/>
</dbReference>
<feature type="domain" description="Xylose isomerase-like TIM barrel" evidence="1">
    <location>
        <begin position="42"/>
        <end position="223"/>
    </location>
</feature>
<keyword evidence="2" id="KW-0255">Endonuclease</keyword>
<dbReference type="PANTHER" id="PTHR12110:SF21">
    <property type="entry name" value="XYLOSE ISOMERASE-LIKE TIM BARREL DOMAIN-CONTAINING PROTEIN"/>
    <property type="match status" value="1"/>
</dbReference>
<proteinExistence type="predicted"/>
<evidence type="ECO:0000313" key="3">
    <source>
        <dbReference type="Proteomes" id="UP000279841"/>
    </source>
</evidence>
<dbReference type="Pfam" id="PF01261">
    <property type="entry name" value="AP_endonuc_2"/>
    <property type="match status" value="1"/>
</dbReference>
<evidence type="ECO:0000259" key="1">
    <source>
        <dbReference type="Pfam" id="PF01261"/>
    </source>
</evidence>
<dbReference type="PANTHER" id="PTHR12110">
    <property type="entry name" value="HYDROXYPYRUVATE ISOMERASE"/>
    <property type="match status" value="1"/>
</dbReference>
<sequence>MRLGFRPPKDPATFLDYARGLLNRYQFIEVPGSAALELFDAAQEARSMGYALTFHARYMDLYPGSAVPEIRQASLRVLREDLERAAQMGAFLVNLHAGNLPWTDYPPPGLSPAHEALREQEEKLRREYLERALEGLAELALLASDLGLRLTLENLPAPQEVPRTPEEMAFFLQVPQLEFCLDLGHARMAGQDPMAFVEVLGTRLAHVHAHANDGRYDLHLPPDPEDLRAFAGKPCTVLVELPPRNASEYLEVYGRLASTGLVPEAMGGEG</sequence>